<dbReference type="Pfam" id="PF08241">
    <property type="entry name" value="Methyltransf_11"/>
    <property type="match status" value="1"/>
</dbReference>
<dbReference type="PANTHER" id="PTHR13069">
    <property type="entry name" value="ALKYLATED DNA REPAIR PROTEIN ALKB HOMOLOG 8"/>
    <property type="match status" value="1"/>
</dbReference>
<evidence type="ECO:0000259" key="3">
    <source>
        <dbReference type="Pfam" id="PF08241"/>
    </source>
</evidence>
<evidence type="ECO:0000313" key="5">
    <source>
        <dbReference type="Proteomes" id="UP000317494"/>
    </source>
</evidence>
<keyword evidence="5" id="KW-1185">Reference proteome</keyword>
<reference evidence="4 5" key="1">
    <citation type="journal article" date="2019" name="Sci. Rep.">
        <title>Comparative genomics of chytrid fungi reveal insights into the obligate biotrophic and pathogenic lifestyle of Synchytrium endobioticum.</title>
        <authorList>
            <person name="van de Vossenberg B.T.L.H."/>
            <person name="Warris S."/>
            <person name="Nguyen H.D.T."/>
            <person name="van Gent-Pelzer M.P.E."/>
            <person name="Joly D.L."/>
            <person name="van de Geest H.C."/>
            <person name="Bonants P.J.M."/>
            <person name="Smith D.S."/>
            <person name="Levesque C.A."/>
            <person name="van der Lee T.A.J."/>
        </authorList>
    </citation>
    <scope>NUCLEOTIDE SEQUENCE [LARGE SCALE GENOMIC DNA]</scope>
    <source>
        <strain evidence="4 5">MB42</strain>
    </source>
</reference>
<accession>A0A507CJF7</accession>
<evidence type="ECO:0000256" key="2">
    <source>
        <dbReference type="ARBA" id="ARBA00022679"/>
    </source>
</evidence>
<dbReference type="PANTHER" id="PTHR13069:SF21">
    <property type="entry name" value="ALKYLATED DNA REPAIR PROTEIN ALKB HOMOLOG 8"/>
    <property type="match status" value="1"/>
</dbReference>
<dbReference type="EMBL" id="QEAN01000413">
    <property type="protein sequence ID" value="TPX37873.1"/>
    <property type="molecule type" value="Genomic_DNA"/>
</dbReference>
<dbReference type="Proteomes" id="UP000317494">
    <property type="component" value="Unassembled WGS sequence"/>
</dbReference>
<comment type="caution">
    <text evidence="4">The sequence shown here is derived from an EMBL/GenBank/DDBJ whole genome shotgun (WGS) entry which is preliminary data.</text>
</comment>
<dbReference type="InterPro" id="IPR013216">
    <property type="entry name" value="Methyltransf_11"/>
</dbReference>
<dbReference type="GO" id="GO:0002098">
    <property type="term" value="P:tRNA wobble uridine modification"/>
    <property type="evidence" value="ECO:0007669"/>
    <property type="project" value="TreeGrafter"/>
</dbReference>
<dbReference type="VEuPathDB" id="FungiDB:SeMB42_g06828"/>
<protein>
    <recommendedName>
        <fullName evidence="3">Methyltransferase type 11 domain-containing protein</fullName>
    </recommendedName>
</protein>
<dbReference type="Gene3D" id="3.40.50.150">
    <property type="entry name" value="Vaccinia Virus protein VP39"/>
    <property type="match status" value="1"/>
</dbReference>
<evidence type="ECO:0000256" key="1">
    <source>
        <dbReference type="ARBA" id="ARBA00022603"/>
    </source>
</evidence>
<dbReference type="GO" id="GO:0008757">
    <property type="term" value="F:S-adenosylmethionine-dependent methyltransferase activity"/>
    <property type="evidence" value="ECO:0007669"/>
    <property type="project" value="InterPro"/>
</dbReference>
<dbReference type="GO" id="GO:0030488">
    <property type="term" value="P:tRNA methylation"/>
    <property type="evidence" value="ECO:0007669"/>
    <property type="project" value="TreeGrafter"/>
</dbReference>
<dbReference type="GO" id="GO:0106335">
    <property type="term" value="F:tRNA (5-carboxymethyluridine(34)-5-O)-methyltransferase activity"/>
    <property type="evidence" value="ECO:0007669"/>
    <property type="project" value="TreeGrafter"/>
</dbReference>
<dbReference type="InterPro" id="IPR029063">
    <property type="entry name" value="SAM-dependent_MTases_sf"/>
</dbReference>
<proteinExistence type="predicted"/>
<evidence type="ECO:0000313" key="4">
    <source>
        <dbReference type="EMBL" id="TPX37873.1"/>
    </source>
</evidence>
<sequence>MSMPATSISTDQLKDIERTHVHAVYEAIAPHFSDTRFKPWPVVDNFLKSLPAGSCGLDVGCGNGKYMSVNPDIFVNGSDRSPSLCTIAASRGHAIVVADTLALPHPSSRFDFCLSIAVIHHLHTPERRLRAVRELFRVLTIGGRALFYVWALEQETSRRAFQGQDVLVSWSIPKGYRAKSTEGSEEVSIPESDKSYQRYYHIIRVSQGQLVLHSYADVKSSRNLDSALPSICLIHDLTVMAAFPSYQVLR</sequence>
<dbReference type="CDD" id="cd02440">
    <property type="entry name" value="AdoMet_MTases"/>
    <property type="match status" value="1"/>
</dbReference>
<dbReference type="STRING" id="286115.A0A507CJF7"/>
<dbReference type="AlphaFoldDB" id="A0A507CJF7"/>
<dbReference type="InterPro" id="IPR051422">
    <property type="entry name" value="AlkB_tRNA_MeTrf/Diox"/>
</dbReference>
<keyword evidence="2" id="KW-0808">Transferase</keyword>
<keyword evidence="1" id="KW-0489">Methyltransferase</keyword>
<dbReference type="GO" id="GO:0005737">
    <property type="term" value="C:cytoplasm"/>
    <property type="evidence" value="ECO:0007669"/>
    <property type="project" value="TreeGrafter"/>
</dbReference>
<dbReference type="SUPFAM" id="SSF53335">
    <property type="entry name" value="S-adenosyl-L-methionine-dependent methyltransferases"/>
    <property type="match status" value="1"/>
</dbReference>
<dbReference type="GO" id="GO:0000049">
    <property type="term" value="F:tRNA binding"/>
    <property type="evidence" value="ECO:0007669"/>
    <property type="project" value="TreeGrafter"/>
</dbReference>
<gene>
    <name evidence="4" type="ORF">SeMB42_g06828</name>
</gene>
<organism evidence="4 5">
    <name type="scientific">Synchytrium endobioticum</name>
    <dbReference type="NCBI Taxonomy" id="286115"/>
    <lineage>
        <taxon>Eukaryota</taxon>
        <taxon>Fungi</taxon>
        <taxon>Fungi incertae sedis</taxon>
        <taxon>Chytridiomycota</taxon>
        <taxon>Chytridiomycota incertae sedis</taxon>
        <taxon>Chytridiomycetes</taxon>
        <taxon>Synchytriales</taxon>
        <taxon>Synchytriaceae</taxon>
        <taxon>Synchytrium</taxon>
    </lineage>
</organism>
<name>A0A507CJF7_9FUNG</name>
<dbReference type="GO" id="GO:0005634">
    <property type="term" value="C:nucleus"/>
    <property type="evidence" value="ECO:0007669"/>
    <property type="project" value="TreeGrafter"/>
</dbReference>
<feature type="domain" description="Methyltransferase type 11" evidence="3">
    <location>
        <begin position="57"/>
        <end position="147"/>
    </location>
</feature>